<evidence type="ECO:0000256" key="4">
    <source>
        <dbReference type="SAM" id="MobiDB-lite"/>
    </source>
</evidence>
<evidence type="ECO:0000313" key="5">
    <source>
        <dbReference type="EMBL" id="EXJ74608.1"/>
    </source>
</evidence>
<sequence length="423" mass="46325">MAEEASSTFSLAGKGLKIDTKEDLEKHIDLLTSSSAVTHIDLSGNTLGVSACAALAPILASKPTLQSADLHDIFTSRLLDEIPPALSSLLNAFLECPNLHTIDLSDNAFGLNTKDPLVDFLSKHIPLKHLVLNNNGMGPLAGTAIAEALITLAERKEAARREGKDVPHLESIVCGRNRLENGSMPAWAKAYEAHRIGIKSVKMTQNGIRPEGISHLISSGLSKCENLEVLDMQDNTFTLKGAHALAKALSGWSNLKELGVGDDLLGARGAIKVFESFSGGGNERVEILRLQYNDITPAGVKTLLRAAKHDLPRLRRVELNGNKFEEEDPSIEELAVLLSDRKDELGKGEDPEDHWGLDDLDELEGEEEEEEEEEAEEEEEEEEEDELAERVLKEAEEAEEEEVAEEKDKEVDELAKALEKTHV</sequence>
<name>W9X323_9EURO</name>
<proteinExistence type="predicted"/>
<keyword evidence="3" id="KW-0677">Repeat</keyword>
<dbReference type="PANTHER" id="PTHR24113">
    <property type="entry name" value="RAN GTPASE-ACTIVATING PROTEIN 1"/>
    <property type="match status" value="1"/>
</dbReference>
<dbReference type="HOGENOM" id="CLU_028747_3_0_1"/>
<feature type="compositionally biased region" description="Basic and acidic residues" evidence="4">
    <location>
        <begin position="343"/>
        <end position="357"/>
    </location>
</feature>
<evidence type="ECO:0000256" key="1">
    <source>
        <dbReference type="ARBA" id="ARBA00022468"/>
    </source>
</evidence>
<feature type="compositionally biased region" description="Acidic residues" evidence="4">
    <location>
        <begin position="358"/>
        <end position="387"/>
    </location>
</feature>
<feature type="compositionally biased region" description="Acidic residues" evidence="4">
    <location>
        <begin position="396"/>
        <end position="405"/>
    </location>
</feature>
<dbReference type="InterPro" id="IPR001611">
    <property type="entry name" value="Leu-rich_rpt"/>
</dbReference>
<dbReference type="GO" id="GO:0005096">
    <property type="term" value="F:GTPase activator activity"/>
    <property type="evidence" value="ECO:0007669"/>
    <property type="project" value="UniProtKB-KW"/>
</dbReference>
<dbReference type="GO" id="GO:0048471">
    <property type="term" value="C:perinuclear region of cytoplasm"/>
    <property type="evidence" value="ECO:0007669"/>
    <property type="project" value="TreeGrafter"/>
</dbReference>
<organism evidence="5 6">
    <name type="scientific">Cladophialophora psammophila CBS 110553</name>
    <dbReference type="NCBI Taxonomy" id="1182543"/>
    <lineage>
        <taxon>Eukaryota</taxon>
        <taxon>Fungi</taxon>
        <taxon>Dikarya</taxon>
        <taxon>Ascomycota</taxon>
        <taxon>Pezizomycotina</taxon>
        <taxon>Eurotiomycetes</taxon>
        <taxon>Chaetothyriomycetidae</taxon>
        <taxon>Chaetothyriales</taxon>
        <taxon>Herpotrichiellaceae</taxon>
        <taxon>Cladophialophora</taxon>
    </lineage>
</organism>
<dbReference type="GO" id="GO:0005634">
    <property type="term" value="C:nucleus"/>
    <property type="evidence" value="ECO:0007669"/>
    <property type="project" value="TreeGrafter"/>
</dbReference>
<evidence type="ECO:0000256" key="3">
    <source>
        <dbReference type="ARBA" id="ARBA00022737"/>
    </source>
</evidence>
<keyword evidence="1" id="KW-0343">GTPase activation</keyword>
<evidence type="ECO:0008006" key="7">
    <source>
        <dbReference type="Google" id="ProtNLM"/>
    </source>
</evidence>
<dbReference type="SMART" id="SM00368">
    <property type="entry name" value="LRR_RI"/>
    <property type="match status" value="6"/>
</dbReference>
<feature type="region of interest" description="Disordered" evidence="4">
    <location>
        <begin position="343"/>
        <end position="423"/>
    </location>
</feature>
<dbReference type="SUPFAM" id="SSF52047">
    <property type="entry name" value="RNI-like"/>
    <property type="match status" value="1"/>
</dbReference>
<comment type="caution">
    <text evidence="5">The sequence shown here is derived from an EMBL/GenBank/DDBJ whole genome shotgun (WGS) entry which is preliminary data.</text>
</comment>
<evidence type="ECO:0000313" key="6">
    <source>
        <dbReference type="Proteomes" id="UP000019471"/>
    </source>
</evidence>
<dbReference type="InterPro" id="IPR032675">
    <property type="entry name" value="LRR_dom_sf"/>
</dbReference>
<dbReference type="EMBL" id="AMGX01000003">
    <property type="protein sequence ID" value="EXJ74608.1"/>
    <property type="molecule type" value="Genomic_DNA"/>
</dbReference>
<gene>
    <name evidence="5" type="ORF">A1O5_02905</name>
</gene>
<accession>W9X323</accession>
<dbReference type="PANTHER" id="PTHR24113:SF12">
    <property type="entry name" value="RAN GTPASE-ACTIVATING PROTEIN 1"/>
    <property type="match status" value="1"/>
</dbReference>
<dbReference type="GeneID" id="19187635"/>
<dbReference type="CDD" id="cd00116">
    <property type="entry name" value="LRR_RI"/>
    <property type="match status" value="1"/>
</dbReference>
<feature type="compositionally biased region" description="Basic and acidic residues" evidence="4">
    <location>
        <begin position="406"/>
        <end position="423"/>
    </location>
</feature>
<dbReference type="OrthoDB" id="184583at2759"/>
<dbReference type="Pfam" id="PF13516">
    <property type="entry name" value="LRR_6"/>
    <property type="match status" value="2"/>
</dbReference>
<dbReference type="InterPro" id="IPR027038">
    <property type="entry name" value="RanGap"/>
</dbReference>
<protein>
    <recommendedName>
        <fullName evidence="7">Ran GTPase-activating protein 1</fullName>
    </recommendedName>
</protein>
<dbReference type="GO" id="GO:0005829">
    <property type="term" value="C:cytosol"/>
    <property type="evidence" value="ECO:0007669"/>
    <property type="project" value="TreeGrafter"/>
</dbReference>
<dbReference type="RefSeq" id="XP_007741708.1">
    <property type="nucleotide sequence ID" value="XM_007743518.1"/>
</dbReference>
<keyword evidence="6" id="KW-1185">Reference proteome</keyword>
<dbReference type="Proteomes" id="UP000019471">
    <property type="component" value="Unassembled WGS sequence"/>
</dbReference>
<keyword evidence="2" id="KW-0433">Leucine-rich repeat</keyword>
<dbReference type="GO" id="GO:0006913">
    <property type="term" value="P:nucleocytoplasmic transport"/>
    <property type="evidence" value="ECO:0007669"/>
    <property type="project" value="TreeGrafter"/>
</dbReference>
<dbReference type="STRING" id="1182543.W9X323"/>
<dbReference type="eggNOG" id="KOG1909">
    <property type="taxonomic scope" value="Eukaryota"/>
</dbReference>
<reference evidence="5 6" key="1">
    <citation type="submission" date="2013-03" db="EMBL/GenBank/DDBJ databases">
        <title>The Genome Sequence of Cladophialophora psammophila CBS 110553.</title>
        <authorList>
            <consortium name="The Broad Institute Genomics Platform"/>
            <person name="Cuomo C."/>
            <person name="de Hoog S."/>
            <person name="Gorbushina A."/>
            <person name="Walker B."/>
            <person name="Young S.K."/>
            <person name="Zeng Q."/>
            <person name="Gargeya S."/>
            <person name="Fitzgerald M."/>
            <person name="Haas B."/>
            <person name="Abouelleil A."/>
            <person name="Allen A.W."/>
            <person name="Alvarado L."/>
            <person name="Arachchi H.M."/>
            <person name="Berlin A.M."/>
            <person name="Chapman S.B."/>
            <person name="Gainer-Dewar J."/>
            <person name="Goldberg J."/>
            <person name="Griggs A."/>
            <person name="Gujja S."/>
            <person name="Hansen M."/>
            <person name="Howarth C."/>
            <person name="Imamovic A."/>
            <person name="Ireland A."/>
            <person name="Larimer J."/>
            <person name="McCowan C."/>
            <person name="Murphy C."/>
            <person name="Pearson M."/>
            <person name="Poon T.W."/>
            <person name="Priest M."/>
            <person name="Roberts A."/>
            <person name="Saif S."/>
            <person name="Shea T."/>
            <person name="Sisk P."/>
            <person name="Sykes S."/>
            <person name="Wortman J."/>
            <person name="Nusbaum C."/>
            <person name="Birren B."/>
        </authorList>
    </citation>
    <scope>NUCLEOTIDE SEQUENCE [LARGE SCALE GENOMIC DNA]</scope>
    <source>
        <strain evidence="5 6">CBS 110553</strain>
    </source>
</reference>
<dbReference type="Gene3D" id="3.80.10.10">
    <property type="entry name" value="Ribonuclease Inhibitor"/>
    <property type="match status" value="1"/>
</dbReference>
<evidence type="ECO:0000256" key="2">
    <source>
        <dbReference type="ARBA" id="ARBA00022614"/>
    </source>
</evidence>
<dbReference type="GO" id="GO:0031267">
    <property type="term" value="F:small GTPase binding"/>
    <property type="evidence" value="ECO:0007669"/>
    <property type="project" value="TreeGrafter"/>
</dbReference>
<dbReference type="AlphaFoldDB" id="W9X323"/>